<dbReference type="Gene3D" id="3.30.360.10">
    <property type="entry name" value="Dihydrodipicolinate Reductase, domain 2"/>
    <property type="match status" value="1"/>
</dbReference>
<feature type="domain" description="Gal80p-like C-terminal" evidence="2">
    <location>
        <begin position="135"/>
        <end position="282"/>
    </location>
</feature>
<dbReference type="Pfam" id="PF01408">
    <property type="entry name" value="GFO_IDH_MocA"/>
    <property type="match status" value="1"/>
</dbReference>
<dbReference type="InterPro" id="IPR036291">
    <property type="entry name" value="NAD(P)-bd_dom_sf"/>
</dbReference>
<evidence type="ECO:0000313" key="4">
    <source>
        <dbReference type="Proteomes" id="UP000803884"/>
    </source>
</evidence>
<dbReference type="Pfam" id="PF22685">
    <property type="entry name" value="Gal80p_C-like"/>
    <property type="match status" value="1"/>
</dbReference>
<sequence>MAPLRVGIIGLSGTSSWSVKAHLPYLKSSSKYTIAGVCNSTLASSEASIKTHQLPSAKPYGSPADLAASPDVDLVVCTVRVDRHYETIKPALEAGKDCFVEWPLGSNLAQATELAELAERKGVKTVIGLQGVMSPVTRRVKQLVGEGAIGRVVSSSVVAFMPELAGPEVFESLDYLNDAETGGNMLVIPSGHLYDSVSYALGELQSVSATLSTQFPDVAVKGADGSTLRTIKRTTADHMAISGLLTSGALSTVVFNGRGLMKGDSKLVWRIEGDKGLLEVRGDSCFAISMTGGVEVRLQDFATGEVKDVDVAEDQSGPAANIGRLYEAFADGEWYPDWKWAVKRHEWVDALYKSQDSGRRVSFD</sequence>
<dbReference type="GeneID" id="96006292"/>
<dbReference type="InterPro" id="IPR055080">
    <property type="entry name" value="Gal80p-like_C"/>
</dbReference>
<dbReference type="RefSeq" id="XP_069229166.1">
    <property type="nucleotide sequence ID" value="XM_069373454.1"/>
</dbReference>
<dbReference type="PANTHER" id="PTHR43708">
    <property type="entry name" value="CONSERVED EXPRESSED OXIDOREDUCTASE (EUROFUNG)"/>
    <property type="match status" value="1"/>
</dbReference>
<evidence type="ECO:0000259" key="1">
    <source>
        <dbReference type="Pfam" id="PF01408"/>
    </source>
</evidence>
<dbReference type="SUPFAM" id="SSF55347">
    <property type="entry name" value="Glyceraldehyde-3-phosphate dehydrogenase-like, C-terminal domain"/>
    <property type="match status" value="1"/>
</dbReference>
<accession>A0AB34KQJ6</accession>
<proteinExistence type="predicted"/>
<dbReference type="EMBL" id="JAAQHG020000016">
    <property type="protein sequence ID" value="KAL1586061.1"/>
    <property type="molecule type" value="Genomic_DNA"/>
</dbReference>
<dbReference type="SUPFAM" id="SSF51735">
    <property type="entry name" value="NAD(P)-binding Rossmann-fold domains"/>
    <property type="match status" value="1"/>
</dbReference>
<dbReference type="InterPro" id="IPR051317">
    <property type="entry name" value="Gfo/Idh/MocA_oxidoreduct"/>
</dbReference>
<evidence type="ECO:0000259" key="2">
    <source>
        <dbReference type="Pfam" id="PF22685"/>
    </source>
</evidence>
<evidence type="ECO:0008006" key="5">
    <source>
        <dbReference type="Google" id="ProtNLM"/>
    </source>
</evidence>
<reference evidence="3 4" key="1">
    <citation type="journal article" date="2020" name="Microbiol. Resour. Announc.">
        <title>Draft Genome Sequence of a Cladosporium Species Isolated from the Mesophotic Ascidian Didemnum maculosum.</title>
        <authorList>
            <person name="Gioti A."/>
            <person name="Siaperas R."/>
            <person name="Nikolaivits E."/>
            <person name="Le Goff G."/>
            <person name="Ouazzani J."/>
            <person name="Kotoulas G."/>
            <person name="Topakas E."/>
        </authorList>
    </citation>
    <scope>NUCLEOTIDE SEQUENCE [LARGE SCALE GENOMIC DNA]</scope>
    <source>
        <strain evidence="3 4">TM138-S3</strain>
    </source>
</reference>
<gene>
    <name evidence="3" type="ORF">WHR41_04848</name>
</gene>
<dbReference type="PANTHER" id="PTHR43708:SF1">
    <property type="entry name" value="GALACTOSE_LACTOSE METABOLISM REGULATORY PROTEIN GAL80"/>
    <property type="match status" value="1"/>
</dbReference>
<feature type="domain" description="Gfo/Idh/MocA-like oxidoreductase N-terminal" evidence="1">
    <location>
        <begin position="4"/>
        <end position="126"/>
    </location>
</feature>
<dbReference type="InterPro" id="IPR000683">
    <property type="entry name" value="Gfo/Idh/MocA-like_OxRdtase_N"/>
</dbReference>
<dbReference type="Gene3D" id="3.40.50.720">
    <property type="entry name" value="NAD(P)-binding Rossmann-like Domain"/>
    <property type="match status" value="1"/>
</dbReference>
<dbReference type="GO" id="GO:0000166">
    <property type="term" value="F:nucleotide binding"/>
    <property type="evidence" value="ECO:0007669"/>
    <property type="project" value="InterPro"/>
</dbReference>
<keyword evidence="4" id="KW-1185">Reference proteome</keyword>
<dbReference type="Proteomes" id="UP000803884">
    <property type="component" value="Unassembled WGS sequence"/>
</dbReference>
<dbReference type="AlphaFoldDB" id="A0AB34KQJ6"/>
<organism evidence="3 4">
    <name type="scientific">Cladosporium halotolerans</name>
    <dbReference type="NCBI Taxonomy" id="1052096"/>
    <lineage>
        <taxon>Eukaryota</taxon>
        <taxon>Fungi</taxon>
        <taxon>Dikarya</taxon>
        <taxon>Ascomycota</taxon>
        <taxon>Pezizomycotina</taxon>
        <taxon>Dothideomycetes</taxon>
        <taxon>Dothideomycetidae</taxon>
        <taxon>Cladosporiales</taxon>
        <taxon>Cladosporiaceae</taxon>
        <taxon>Cladosporium</taxon>
    </lineage>
</organism>
<protein>
    <recommendedName>
        <fullName evidence="5">NAD(P)-binding protein</fullName>
    </recommendedName>
</protein>
<name>A0AB34KQJ6_9PEZI</name>
<comment type="caution">
    <text evidence="3">The sequence shown here is derived from an EMBL/GenBank/DDBJ whole genome shotgun (WGS) entry which is preliminary data.</text>
</comment>
<evidence type="ECO:0000313" key="3">
    <source>
        <dbReference type="EMBL" id="KAL1586061.1"/>
    </source>
</evidence>